<evidence type="ECO:0000313" key="2">
    <source>
        <dbReference type="EMBL" id="SEB92837.1"/>
    </source>
</evidence>
<dbReference type="Proteomes" id="UP000183208">
    <property type="component" value="Unassembled WGS sequence"/>
</dbReference>
<evidence type="ECO:0000256" key="1">
    <source>
        <dbReference type="SAM" id="MobiDB-lite"/>
    </source>
</evidence>
<accession>A0A1M7KEL8</accession>
<reference evidence="2 3" key="1">
    <citation type="submission" date="2016-10" db="EMBL/GenBank/DDBJ databases">
        <authorList>
            <person name="de Groot N.N."/>
        </authorList>
    </citation>
    <scope>NUCLEOTIDE SEQUENCE [LARGE SCALE GENOMIC DNA]</scope>
    <source>
        <strain evidence="2 3">GAS522</strain>
    </source>
</reference>
<sequence>MTSFLDLLEIAAARGDGLHPKLLALCEGTASAPQCDTVTRIDGMIQSGPHPKGFEHARNAALPQRGPLPASDDEK</sequence>
<feature type="region of interest" description="Disordered" evidence="1">
    <location>
        <begin position="47"/>
        <end position="75"/>
    </location>
</feature>
<dbReference type="EMBL" id="FNTI01000001">
    <property type="protein sequence ID" value="SEB92837.1"/>
    <property type="molecule type" value="Genomic_DNA"/>
</dbReference>
<organism evidence="2 3">
    <name type="scientific">Bradyrhizobium lablabi</name>
    <dbReference type="NCBI Taxonomy" id="722472"/>
    <lineage>
        <taxon>Bacteria</taxon>
        <taxon>Pseudomonadati</taxon>
        <taxon>Pseudomonadota</taxon>
        <taxon>Alphaproteobacteria</taxon>
        <taxon>Hyphomicrobiales</taxon>
        <taxon>Nitrobacteraceae</taxon>
        <taxon>Bradyrhizobium</taxon>
    </lineage>
</organism>
<name>A0A1M7KEL8_9BRAD</name>
<proteinExistence type="predicted"/>
<dbReference type="RefSeq" id="WP_074814552.1">
    <property type="nucleotide sequence ID" value="NZ_FNTI01000001.1"/>
</dbReference>
<gene>
    <name evidence="2" type="ORF">SAMN05444171_0250</name>
</gene>
<evidence type="ECO:0000313" key="3">
    <source>
        <dbReference type="Proteomes" id="UP000183208"/>
    </source>
</evidence>
<dbReference type="AlphaFoldDB" id="A0A1M7KEL8"/>
<dbReference type="OrthoDB" id="8255863at2"/>
<protein>
    <submittedName>
        <fullName evidence="2">Uncharacterized protein</fullName>
    </submittedName>
</protein>